<dbReference type="Pfam" id="PF04264">
    <property type="entry name" value="YceI"/>
    <property type="match status" value="1"/>
</dbReference>
<dbReference type="PANTHER" id="PTHR34406:SF1">
    <property type="entry name" value="PROTEIN YCEI"/>
    <property type="match status" value="1"/>
</dbReference>
<keyword evidence="4" id="KW-1185">Reference proteome</keyword>
<reference evidence="3 4" key="1">
    <citation type="submission" date="2019-03" db="EMBL/GenBank/DDBJ databases">
        <title>Muricauda SCR12 sp.nov, a marine bacterium isolated from Pacific Ocean:the Okinawa trough.</title>
        <authorList>
            <person name="Liu L."/>
        </authorList>
    </citation>
    <scope>NUCLEOTIDE SEQUENCE [LARGE SCALE GENOMIC DNA]</scope>
    <source>
        <strain evidence="3 4">SCR12</strain>
    </source>
</reference>
<protein>
    <submittedName>
        <fullName evidence="3">YceI family protein</fullName>
    </submittedName>
</protein>
<dbReference type="InterPro" id="IPR007372">
    <property type="entry name" value="Lipid/polyisoprenoid-bd_YceI"/>
</dbReference>
<dbReference type="EMBL" id="SNTZ01000013">
    <property type="protein sequence ID" value="THV57334.1"/>
    <property type="molecule type" value="Genomic_DNA"/>
</dbReference>
<feature type="chain" id="PRO_5020494291" evidence="1">
    <location>
        <begin position="20"/>
        <end position="186"/>
    </location>
</feature>
<evidence type="ECO:0000256" key="1">
    <source>
        <dbReference type="SAM" id="SignalP"/>
    </source>
</evidence>
<dbReference type="AlphaFoldDB" id="A0A4S8RTR8"/>
<dbReference type="SMART" id="SM00867">
    <property type="entry name" value="YceI"/>
    <property type="match status" value="1"/>
</dbReference>
<name>A0A4S8RTR8_9FLAO</name>
<organism evidence="3 4">
    <name type="scientific">Flagellimonas alvinocaridis</name>
    <dbReference type="NCBI Taxonomy" id="2530200"/>
    <lineage>
        <taxon>Bacteria</taxon>
        <taxon>Pseudomonadati</taxon>
        <taxon>Bacteroidota</taxon>
        <taxon>Flavobacteriia</taxon>
        <taxon>Flavobacteriales</taxon>
        <taxon>Flavobacteriaceae</taxon>
        <taxon>Flagellimonas</taxon>
    </lineage>
</organism>
<dbReference type="PANTHER" id="PTHR34406">
    <property type="entry name" value="PROTEIN YCEI"/>
    <property type="match status" value="1"/>
</dbReference>
<proteinExistence type="predicted"/>
<accession>A0A4S8RTR8</accession>
<keyword evidence="1" id="KW-0732">Signal</keyword>
<feature type="domain" description="Lipid/polyisoprenoid-binding YceI-like" evidence="2">
    <location>
        <begin position="22"/>
        <end position="185"/>
    </location>
</feature>
<dbReference type="Proteomes" id="UP000310406">
    <property type="component" value="Unassembled WGS sequence"/>
</dbReference>
<gene>
    <name evidence="3" type="ORF">EZV76_15175</name>
</gene>
<sequence>MKKITIAFAFLLLSSIGTAQQSQIFKTTESFAVSVSGTSSLHDWECTVDTFSGQIAVIQDENELQNITAFSFSFKSENLKSGKSGMDKKMYDAIHSEKHPTISFKGKKVTLVSGKNAVFEGDFSINGTTKSLQMPVEINIENGSISLIGKKDILLTDFDIEPPKALLGTIKTGNEVTIHYNVTLSK</sequence>
<dbReference type="SUPFAM" id="SSF101874">
    <property type="entry name" value="YceI-like"/>
    <property type="match status" value="1"/>
</dbReference>
<evidence type="ECO:0000313" key="3">
    <source>
        <dbReference type="EMBL" id="THV57334.1"/>
    </source>
</evidence>
<dbReference type="InterPro" id="IPR036761">
    <property type="entry name" value="TTHA0802/YceI-like_sf"/>
</dbReference>
<evidence type="ECO:0000313" key="4">
    <source>
        <dbReference type="Proteomes" id="UP000310406"/>
    </source>
</evidence>
<feature type="signal peptide" evidence="1">
    <location>
        <begin position="1"/>
        <end position="19"/>
    </location>
</feature>
<evidence type="ECO:0000259" key="2">
    <source>
        <dbReference type="SMART" id="SM00867"/>
    </source>
</evidence>
<dbReference type="Gene3D" id="2.40.128.110">
    <property type="entry name" value="Lipid/polyisoprenoid-binding, YceI-like"/>
    <property type="match status" value="1"/>
</dbReference>
<comment type="caution">
    <text evidence="3">The sequence shown here is derived from an EMBL/GenBank/DDBJ whole genome shotgun (WGS) entry which is preliminary data.</text>
</comment>
<dbReference type="RefSeq" id="WP_136567416.1">
    <property type="nucleotide sequence ID" value="NZ_SNTZ01000013.1"/>
</dbReference>
<dbReference type="OrthoDB" id="9794147at2"/>